<evidence type="ECO:0000313" key="2">
    <source>
        <dbReference type="Proteomes" id="UP000318720"/>
    </source>
</evidence>
<gene>
    <name evidence="1" type="ORF">Sipo8835_42975</name>
</gene>
<protein>
    <submittedName>
        <fullName evidence="1">Uncharacterized protein</fullName>
    </submittedName>
</protein>
<proteinExistence type="predicted"/>
<dbReference type="InterPro" id="IPR029083">
    <property type="entry name" value="Imm32"/>
</dbReference>
<dbReference type="RefSeq" id="WP_009328330.1">
    <property type="nucleotide sequence ID" value="NZ_JARAVA010000102.1"/>
</dbReference>
<evidence type="ECO:0000313" key="1">
    <source>
        <dbReference type="EMBL" id="TQE16626.1"/>
    </source>
</evidence>
<comment type="caution">
    <text evidence="1">The sequence shown here is derived from an EMBL/GenBank/DDBJ whole genome shotgun (WGS) entry which is preliminary data.</text>
</comment>
<dbReference type="AlphaFoldDB" id="A0AAE8VTQ8"/>
<dbReference type="Proteomes" id="UP000318720">
    <property type="component" value="Unassembled WGS sequence"/>
</dbReference>
<sequence>MIQSDLTVRRSAEPGEVEISGTVAALEEWAAALTRDGVEITTGTGDDPAPYAAYLTAIRVRSTADGLVEVSVDEQRQALTVEGSGESMSVLADNIRGLCREGVPGEHMHIEYFPDHFYLAESPVSLVIARVD</sequence>
<name>A0AAE8VTQ8_9ACTN</name>
<accession>A0AAE8VTQ8</accession>
<reference evidence="1 2" key="1">
    <citation type="submission" date="2019-03" db="EMBL/GenBank/DDBJ databases">
        <title>Comparative genomic analyses of the sweetpotato soil rot pathogen, Streptomyces ipomoeae.</title>
        <authorList>
            <person name="Ruschel Soares N."/>
            <person name="Badger J.H."/>
            <person name="Huguet-Tapia J.C."/>
            <person name="Clark C.A."/>
            <person name="Pettis G.S."/>
        </authorList>
    </citation>
    <scope>NUCLEOTIDE SEQUENCE [LARGE SCALE GENOMIC DNA]</scope>
    <source>
        <strain evidence="1 2">88-35</strain>
    </source>
</reference>
<organism evidence="1 2">
    <name type="scientific">Streptomyces ipomoeae</name>
    <dbReference type="NCBI Taxonomy" id="103232"/>
    <lineage>
        <taxon>Bacteria</taxon>
        <taxon>Bacillati</taxon>
        <taxon>Actinomycetota</taxon>
        <taxon>Actinomycetes</taxon>
        <taxon>Kitasatosporales</taxon>
        <taxon>Streptomycetaceae</taxon>
        <taxon>Streptomyces</taxon>
    </lineage>
</organism>
<dbReference type="Pfam" id="PF15566">
    <property type="entry name" value="Imm32"/>
    <property type="match status" value="1"/>
</dbReference>
<dbReference type="EMBL" id="SPAZ01000352">
    <property type="protein sequence ID" value="TQE16626.1"/>
    <property type="molecule type" value="Genomic_DNA"/>
</dbReference>